<dbReference type="EMBL" id="RBNJ01000094">
    <property type="protein sequence ID" value="RUS35424.1"/>
    <property type="molecule type" value="Genomic_DNA"/>
</dbReference>
<gene>
    <name evidence="2" type="ORF">BC938DRAFT_483944</name>
</gene>
<evidence type="ECO:0000313" key="3">
    <source>
        <dbReference type="Proteomes" id="UP000274822"/>
    </source>
</evidence>
<proteinExistence type="predicted"/>
<dbReference type="Proteomes" id="UP000274822">
    <property type="component" value="Unassembled WGS sequence"/>
</dbReference>
<organism evidence="2 3">
    <name type="scientific">Jimgerdemannia flammicorona</name>
    <dbReference type="NCBI Taxonomy" id="994334"/>
    <lineage>
        <taxon>Eukaryota</taxon>
        <taxon>Fungi</taxon>
        <taxon>Fungi incertae sedis</taxon>
        <taxon>Mucoromycota</taxon>
        <taxon>Mucoromycotina</taxon>
        <taxon>Endogonomycetes</taxon>
        <taxon>Endogonales</taxon>
        <taxon>Endogonaceae</taxon>
        <taxon>Jimgerdemannia</taxon>
    </lineage>
</organism>
<dbReference type="Gene3D" id="1.10.10.60">
    <property type="entry name" value="Homeodomain-like"/>
    <property type="match status" value="1"/>
</dbReference>
<dbReference type="AlphaFoldDB" id="A0A433R079"/>
<sequence length="153" mass="18007">MEGRWIRRWHYLTKEAPDLLKQYQKLLWFIRVRTLKLEHYEISKQTTAAELEQRATTILIENGPVVVGVSSTIIDDIIQTVPNIQKREALVRYLCTKPRGYISTAVTSDIKTTTTWTKDDDKLLWKAYTLHGRQWEKIASTIPGKESHNYQYR</sequence>
<name>A0A433R079_9FUNG</name>
<dbReference type="SUPFAM" id="SSF46689">
    <property type="entry name" value="Homeodomain-like"/>
    <property type="match status" value="1"/>
</dbReference>
<dbReference type="InterPro" id="IPR001005">
    <property type="entry name" value="SANT/Myb"/>
</dbReference>
<dbReference type="Pfam" id="PF00249">
    <property type="entry name" value="Myb_DNA-binding"/>
    <property type="match status" value="1"/>
</dbReference>
<protein>
    <recommendedName>
        <fullName evidence="1">Myb-like domain-containing protein</fullName>
    </recommendedName>
</protein>
<comment type="caution">
    <text evidence="2">The sequence shown here is derived from an EMBL/GenBank/DDBJ whole genome shotgun (WGS) entry which is preliminary data.</text>
</comment>
<evidence type="ECO:0000313" key="2">
    <source>
        <dbReference type="EMBL" id="RUS35424.1"/>
    </source>
</evidence>
<dbReference type="PROSITE" id="PS50090">
    <property type="entry name" value="MYB_LIKE"/>
    <property type="match status" value="1"/>
</dbReference>
<reference evidence="2 3" key="1">
    <citation type="journal article" date="2018" name="New Phytol.">
        <title>Phylogenomics of Endogonaceae and evolution of mycorrhizas within Mucoromycota.</title>
        <authorList>
            <person name="Chang Y."/>
            <person name="Desiro A."/>
            <person name="Na H."/>
            <person name="Sandor L."/>
            <person name="Lipzen A."/>
            <person name="Clum A."/>
            <person name="Barry K."/>
            <person name="Grigoriev I.V."/>
            <person name="Martin F.M."/>
            <person name="Stajich J.E."/>
            <person name="Smith M.E."/>
            <person name="Bonito G."/>
            <person name="Spatafora J.W."/>
        </authorList>
    </citation>
    <scope>NUCLEOTIDE SEQUENCE [LARGE SCALE GENOMIC DNA]</scope>
    <source>
        <strain evidence="2 3">AD002</strain>
    </source>
</reference>
<keyword evidence="3" id="KW-1185">Reference proteome</keyword>
<feature type="domain" description="Myb-like" evidence="1">
    <location>
        <begin position="116"/>
        <end position="153"/>
    </location>
</feature>
<accession>A0A433R079</accession>
<dbReference type="InterPro" id="IPR009057">
    <property type="entry name" value="Homeodomain-like_sf"/>
</dbReference>
<evidence type="ECO:0000259" key="1">
    <source>
        <dbReference type="PROSITE" id="PS50090"/>
    </source>
</evidence>